<gene>
    <name evidence="1" type="ORF">AUC70_12450</name>
</gene>
<keyword evidence="2" id="KW-1185">Reference proteome</keyword>
<dbReference type="RefSeq" id="WP_069445708.1">
    <property type="nucleotide sequence ID" value="NZ_LPWE01000014.1"/>
</dbReference>
<name>A0A1E3VK34_9HYPH</name>
<sequence>MAKYLAILIHGKYGGEGRYEFSGPDDLLAQAPFQVMRAFMDSAEGTHEIGHIDYEINAALKNKEHGIVTVIGEILFEGVDRQPFMCMVSRADAE</sequence>
<accession>A0A1E3VK34</accession>
<comment type="caution">
    <text evidence="1">The sequence shown here is derived from an EMBL/GenBank/DDBJ whole genome shotgun (WGS) entry which is preliminary data.</text>
</comment>
<proteinExistence type="predicted"/>
<dbReference type="Proteomes" id="UP000094172">
    <property type="component" value="Unassembled WGS sequence"/>
</dbReference>
<reference evidence="1 2" key="1">
    <citation type="journal article" date="2016" name="Environ. Microbiol.">
        <title>New Methyloceanibacter diversity from North Sea sediments includes methanotroph containing solely the soluble methane monooxygenase.</title>
        <authorList>
            <person name="Vekeman B."/>
            <person name="Kerckhof F.M."/>
            <person name="Cremers G."/>
            <person name="de Vos P."/>
            <person name="Vandamme P."/>
            <person name="Boon N."/>
            <person name="Op den Camp H.J."/>
            <person name="Heylen K."/>
        </authorList>
    </citation>
    <scope>NUCLEOTIDE SEQUENCE [LARGE SCALE GENOMIC DNA]</scope>
    <source>
        <strain evidence="1 2">R-67176</strain>
    </source>
</reference>
<dbReference type="AlphaFoldDB" id="A0A1E3VK34"/>
<dbReference type="EMBL" id="LPWE01000014">
    <property type="protein sequence ID" value="ODR93641.1"/>
    <property type="molecule type" value="Genomic_DNA"/>
</dbReference>
<organism evidence="1 2">
    <name type="scientific">Methyloceanibacter stevinii</name>
    <dbReference type="NCBI Taxonomy" id="1774970"/>
    <lineage>
        <taxon>Bacteria</taxon>
        <taxon>Pseudomonadati</taxon>
        <taxon>Pseudomonadota</taxon>
        <taxon>Alphaproteobacteria</taxon>
        <taxon>Hyphomicrobiales</taxon>
        <taxon>Hyphomicrobiaceae</taxon>
        <taxon>Methyloceanibacter</taxon>
    </lineage>
</organism>
<evidence type="ECO:0000313" key="1">
    <source>
        <dbReference type="EMBL" id="ODR93641.1"/>
    </source>
</evidence>
<dbReference type="STRING" id="1774970.AUC70_12450"/>
<protein>
    <submittedName>
        <fullName evidence="1">Uncharacterized protein</fullName>
    </submittedName>
</protein>
<evidence type="ECO:0000313" key="2">
    <source>
        <dbReference type="Proteomes" id="UP000094172"/>
    </source>
</evidence>